<evidence type="ECO:0000256" key="2">
    <source>
        <dbReference type="SAM" id="SignalP"/>
    </source>
</evidence>
<evidence type="ECO:0000313" key="3">
    <source>
        <dbReference type="EMBL" id="AZB73103.1"/>
    </source>
</evidence>
<dbReference type="EMBL" id="CP030139">
    <property type="protein sequence ID" value="AZB73103.1"/>
    <property type="molecule type" value="Genomic_DNA"/>
</dbReference>
<keyword evidence="2" id="KW-0732">Signal</keyword>
<accession>A0AAN1UUZ5</accession>
<dbReference type="AlphaFoldDB" id="A0AAN1UUZ5"/>
<dbReference type="RefSeq" id="WP_208673557.1">
    <property type="nucleotide sequence ID" value="NZ_CP030139.2"/>
</dbReference>
<dbReference type="Proteomes" id="UP000267249">
    <property type="component" value="Chromosome"/>
</dbReference>
<organism evidence="3 4">
    <name type="scientific">Synechococcus elongatus PCC 11801</name>
    <dbReference type="NCBI Taxonomy" id="2219813"/>
    <lineage>
        <taxon>Bacteria</taxon>
        <taxon>Bacillati</taxon>
        <taxon>Cyanobacteriota</taxon>
        <taxon>Cyanophyceae</taxon>
        <taxon>Synechococcales</taxon>
        <taxon>Synechococcaceae</taxon>
        <taxon>Synechococcus</taxon>
    </lineage>
</organism>
<protein>
    <recommendedName>
        <fullName evidence="5">General secretion pathway protein GspH</fullName>
    </recommendedName>
</protein>
<name>A0AAN1UUZ5_SYNEL</name>
<proteinExistence type="predicted"/>
<sequence>MSLALLVAAQLTCAAPSLMAQAPTTSPTAVDALNPVAPPDNTPRNQAFFLALNRAKNLARAAAEQANGGLNRYVAESKMYGSGSGTDYTYTNGFFTFRFVGGVPGWQPQGLPPTVESKISVSFDGKTVRIDYNGPIRSGTPTAQPTCTCPPTPESNLQK</sequence>
<feature type="signal peptide" evidence="2">
    <location>
        <begin position="1"/>
        <end position="20"/>
    </location>
</feature>
<reference evidence="3 4" key="1">
    <citation type="journal article" date="2018" name="Sci. Rep.">
        <title>Genome Features and Biochemical Characteristics of a Robust, Fast Growing and Naturally Transformable Cyanobacterium Synechococcus elongatus PCC 11801 Isolated from India.</title>
        <authorList>
            <person name="Jaiswal D."/>
            <person name="Sengupta A."/>
            <person name="Sohoni S."/>
            <person name="Sengupta S."/>
            <person name="Phadnavis A.G."/>
            <person name="Pakrasi H.B."/>
            <person name="Wangikar P.P."/>
        </authorList>
    </citation>
    <scope>NUCLEOTIDE SEQUENCE [LARGE SCALE GENOMIC DNA]</scope>
    <source>
        <strain evidence="3 4">PCC 11801</strain>
    </source>
</reference>
<gene>
    <name evidence="3" type="ORF">DOP62_10600</name>
</gene>
<evidence type="ECO:0008006" key="5">
    <source>
        <dbReference type="Google" id="ProtNLM"/>
    </source>
</evidence>
<feature type="chain" id="PRO_5042924321" description="General secretion pathway protein GspH" evidence="2">
    <location>
        <begin position="21"/>
        <end position="159"/>
    </location>
</feature>
<evidence type="ECO:0000256" key="1">
    <source>
        <dbReference type="SAM" id="MobiDB-lite"/>
    </source>
</evidence>
<feature type="region of interest" description="Disordered" evidence="1">
    <location>
        <begin position="133"/>
        <end position="159"/>
    </location>
</feature>
<evidence type="ECO:0000313" key="4">
    <source>
        <dbReference type="Proteomes" id="UP000267249"/>
    </source>
</evidence>